<dbReference type="GO" id="GO:0016791">
    <property type="term" value="F:phosphatase activity"/>
    <property type="evidence" value="ECO:0007669"/>
    <property type="project" value="UniProtKB-ARBA"/>
</dbReference>
<feature type="binding site" evidence="12">
    <location>
        <position position="26"/>
    </location>
    <ligand>
        <name>Mg(2+)</name>
        <dbReference type="ChEBI" id="CHEBI:18420"/>
        <label>1</label>
    </ligand>
</feature>
<dbReference type="Pfam" id="PF03332">
    <property type="entry name" value="PMM"/>
    <property type="match status" value="1"/>
</dbReference>
<dbReference type="Proteomes" id="UP000216871">
    <property type="component" value="Unassembled WGS sequence"/>
</dbReference>
<keyword evidence="9" id="KW-0413">Isomerase</keyword>
<evidence type="ECO:0000256" key="9">
    <source>
        <dbReference type="ARBA" id="ARBA00023235"/>
    </source>
</evidence>
<feature type="binding site" evidence="11">
    <location>
        <position position="194"/>
    </location>
    <ligand>
        <name>alpha-D-mannose 1-phosphate</name>
        <dbReference type="ChEBI" id="CHEBI:58409"/>
    </ligand>
</feature>
<organism evidence="13 14">
    <name type="scientific">Bifidobacterium myosotis</name>
    <dbReference type="NCBI Taxonomy" id="1630166"/>
    <lineage>
        <taxon>Bacteria</taxon>
        <taxon>Bacillati</taxon>
        <taxon>Actinomycetota</taxon>
        <taxon>Actinomycetes</taxon>
        <taxon>Bifidobacteriales</taxon>
        <taxon>Bifidobacteriaceae</taxon>
        <taxon>Bifidobacterium</taxon>
    </lineage>
</organism>
<dbReference type="InterPro" id="IPR023214">
    <property type="entry name" value="HAD_sf"/>
</dbReference>
<feature type="binding site" evidence="12">
    <location>
        <position position="225"/>
    </location>
    <ligand>
        <name>Mg(2+)</name>
        <dbReference type="ChEBI" id="CHEBI:18420"/>
        <label>1</label>
    </ligand>
</feature>
<dbReference type="InterPro" id="IPR036412">
    <property type="entry name" value="HAD-like_sf"/>
</dbReference>
<keyword evidence="6" id="KW-0963">Cytoplasm</keyword>
<gene>
    <name evidence="13" type="ORF">BMYO_1188</name>
</gene>
<name>A0A261FKC3_9BIFI</name>
<evidence type="ECO:0000256" key="6">
    <source>
        <dbReference type="ARBA" id="ARBA00022490"/>
    </source>
</evidence>
<evidence type="ECO:0000256" key="7">
    <source>
        <dbReference type="ARBA" id="ARBA00022723"/>
    </source>
</evidence>
<evidence type="ECO:0000256" key="3">
    <source>
        <dbReference type="ARBA" id="ARBA00009736"/>
    </source>
</evidence>
<dbReference type="OrthoDB" id="2241234at2"/>
<feature type="active site" description="Nucleophile" evidence="10">
    <location>
        <position position="24"/>
    </location>
</feature>
<accession>A0A261FKC3</accession>
<comment type="similarity">
    <text evidence="3">Belongs to the eukaryotic PMM family.</text>
</comment>
<dbReference type="EC" id="5.4.2.8" evidence="5"/>
<dbReference type="NCBIfam" id="TIGR01484">
    <property type="entry name" value="HAD-SF-IIB"/>
    <property type="match status" value="1"/>
</dbReference>
<reference evidence="13 14" key="1">
    <citation type="journal article" date="2017" name="BMC Genomics">
        <title>Comparative genomic and phylogenomic analyses of the Bifidobacteriaceae family.</title>
        <authorList>
            <person name="Lugli G.A."/>
            <person name="Milani C."/>
            <person name="Turroni F."/>
            <person name="Duranti S."/>
            <person name="Mancabelli L."/>
            <person name="Mangifesta M."/>
            <person name="Ferrario C."/>
            <person name="Modesto M."/>
            <person name="Mattarelli P."/>
            <person name="Jiri K."/>
            <person name="van Sinderen D."/>
            <person name="Ventura M."/>
        </authorList>
    </citation>
    <scope>NUCLEOTIDE SEQUENCE [LARGE SCALE GENOMIC DNA]</scope>
    <source>
        <strain evidence="13 14">DSM 100196</strain>
    </source>
</reference>
<dbReference type="Gene3D" id="3.40.50.1000">
    <property type="entry name" value="HAD superfamily/HAD-like"/>
    <property type="match status" value="1"/>
</dbReference>
<dbReference type="EMBL" id="MWWW01000013">
    <property type="protein sequence ID" value="OZG59620.1"/>
    <property type="molecule type" value="Genomic_DNA"/>
</dbReference>
<keyword evidence="7 12" id="KW-0479">Metal-binding</keyword>
<keyword evidence="14" id="KW-1185">Reference proteome</keyword>
<evidence type="ECO:0000256" key="11">
    <source>
        <dbReference type="PIRSR" id="PIRSR605002-2"/>
    </source>
</evidence>
<feature type="binding site" evidence="12">
    <location>
        <position position="24"/>
    </location>
    <ligand>
        <name>Mg(2+)</name>
        <dbReference type="ChEBI" id="CHEBI:18420"/>
        <label>1</label>
    </ligand>
</feature>
<evidence type="ECO:0000256" key="1">
    <source>
        <dbReference type="ARBA" id="ARBA00004496"/>
    </source>
</evidence>
<evidence type="ECO:0000256" key="2">
    <source>
        <dbReference type="ARBA" id="ARBA00004699"/>
    </source>
</evidence>
<dbReference type="SUPFAM" id="SSF56784">
    <property type="entry name" value="HAD-like"/>
    <property type="match status" value="1"/>
</dbReference>
<dbReference type="GO" id="GO:0004615">
    <property type="term" value="F:phosphomannomutase activity"/>
    <property type="evidence" value="ECO:0007669"/>
    <property type="project" value="UniProtKB-EC"/>
</dbReference>
<dbReference type="UniPathway" id="UPA00126">
    <property type="reaction ID" value="UER00424"/>
</dbReference>
<dbReference type="SFLD" id="SFLDG01143">
    <property type="entry name" value="C2.B.3:_Phosphomannomutase_Lik"/>
    <property type="match status" value="1"/>
</dbReference>
<evidence type="ECO:0000256" key="4">
    <source>
        <dbReference type="ARBA" id="ARBA00011738"/>
    </source>
</evidence>
<dbReference type="Gene3D" id="3.30.1240.20">
    <property type="match status" value="1"/>
</dbReference>
<dbReference type="InterPro" id="IPR006379">
    <property type="entry name" value="HAD-SF_hydro_IIB"/>
</dbReference>
<evidence type="ECO:0000256" key="5">
    <source>
        <dbReference type="ARBA" id="ARBA00012730"/>
    </source>
</evidence>
<evidence type="ECO:0000313" key="13">
    <source>
        <dbReference type="EMBL" id="OZG59620.1"/>
    </source>
</evidence>
<comment type="subcellular location">
    <subcellularLocation>
        <location evidence="1">Cytoplasm</location>
    </subcellularLocation>
</comment>
<comment type="caution">
    <text evidence="13">The sequence shown here is derived from an EMBL/GenBank/DDBJ whole genome shotgun (WGS) entry which is preliminary data.</text>
</comment>
<dbReference type="RefSeq" id="WP_094667641.1">
    <property type="nucleotide sequence ID" value="NZ_MWWW01000013.1"/>
</dbReference>
<sequence length="264" mass="28888">MKVRSWTACDMDELCRTTKVYGFDLDNTLASSKQPMKPAMIERFSALTARAEVALISGGSMDVVTLQVLDVLDGTADRTHLHVMPTSGSRYYRWNGSAWALVYSHDLDPDTVATVESSLERHAKELGLWEDRVWGPRIENRGSQITFSAHGQYAPVEVKRQWDPDNRKKQALAEAVRADLPDLKVRSGGYSSVDVSLNGMDKAYAVRQLASALGIETRDILFTGDRMTPGGNDYPAVEAGAKGVSVTDPGDALGLMDALLARLP</sequence>
<evidence type="ECO:0000256" key="10">
    <source>
        <dbReference type="PIRSR" id="PIRSR605002-1"/>
    </source>
</evidence>
<dbReference type="SFLD" id="SFLDS00003">
    <property type="entry name" value="Haloacid_Dehalogenase"/>
    <property type="match status" value="1"/>
</dbReference>
<dbReference type="InterPro" id="IPR043169">
    <property type="entry name" value="PMM_cap"/>
</dbReference>
<dbReference type="SFLD" id="SFLDG01140">
    <property type="entry name" value="C2.B:_Phosphomannomutase_and_P"/>
    <property type="match status" value="1"/>
</dbReference>
<comment type="pathway">
    <text evidence="2">Nucleotide-sugar biosynthesis; GDP-alpha-D-mannose biosynthesis; alpha-D-mannose 1-phosphate from D-fructose 6-phosphate: step 2/2.</text>
</comment>
<evidence type="ECO:0000313" key="14">
    <source>
        <dbReference type="Proteomes" id="UP000216871"/>
    </source>
</evidence>
<evidence type="ECO:0000256" key="8">
    <source>
        <dbReference type="ARBA" id="ARBA00022842"/>
    </source>
</evidence>
<feature type="binding site" evidence="11">
    <location>
        <position position="141"/>
    </location>
    <ligand>
        <name>alpha-D-mannose 1-phosphate</name>
        <dbReference type="ChEBI" id="CHEBI:58409"/>
    </ligand>
</feature>
<dbReference type="InterPro" id="IPR005002">
    <property type="entry name" value="PMM"/>
</dbReference>
<evidence type="ECO:0000256" key="12">
    <source>
        <dbReference type="PIRSR" id="PIRSR605002-3"/>
    </source>
</evidence>
<feature type="binding site" evidence="11">
    <location>
        <position position="192"/>
    </location>
    <ligand>
        <name>alpha-D-mannose 1-phosphate</name>
        <dbReference type="ChEBI" id="CHEBI:58409"/>
    </ligand>
</feature>
<keyword evidence="8 12" id="KW-0460">Magnesium</keyword>
<protein>
    <recommendedName>
        <fullName evidence="5">phosphomannomutase</fullName>
        <ecNumber evidence="5">5.4.2.8</ecNumber>
    </recommendedName>
</protein>
<dbReference type="GO" id="GO:0005737">
    <property type="term" value="C:cytoplasm"/>
    <property type="evidence" value="ECO:0007669"/>
    <property type="project" value="UniProtKB-SubCell"/>
</dbReference>
<dbReference type="GO" id="GO:0009298">
    <property type="term" value="P:GDP-mannose biosynthetic process"/>
    <property type="evidence" value="ECO:0007669"/>
    <property type="project" value="UniProtKB-UniPathway"/>
</dbReference>
<proteinExistence type="inferred from homology"/>
<feature type="active site" description="Proton donor/acceptor" evidence="10">
    <location>
        <position position="26"/>
    </location>
</feature>
<dbReference type="GO" id="GO:0046872">
    <property type="term" value="F:metal ion binding"/>
    <property type="evidence" value="ECO:0007669"/>
    <property type="project" value="UniProtKB-KW"/>
</dbReference>
<dbReference type="AlphaFoldDB" id="A0A261FKC3"/>
<comment type="cofactor">
    <cofactor evidence="12">
        <name>Mg(2+)</name>
        <dbReference type="ChEBI" id="CHEBI:18420"/>
    </cofactor>
</comment>
<comment type="subunit">
    <text evidence="4">Homodimer.</text>
</comment>